<dbReference type="PROSITE" id="PS00108">
    <property type="entry name" value="PROTEIN_KINASE_ST"/>
    <property type="match status" value="1"/>
</dbReference>
<dbReference type="EMBL" id="JBEFKJ010000003">
    <property type="protein sequence ID" value="KAL2047266.1"/>
    <property type="molecule type" value="Genomic_DNA"/>
</dbReference>
<keyword evidence="10" id="KW-1185">Reference proteome</keyword>
<feature type="region of interest" description="Disordered" evidence="7">
    <location>
        <begin position="127"/>
        <end position="147"/>
    </location>
</feature>
<gene>
    <name evidence="9" type="ORF">N7G274_001285</name>
</gene>
<dbReference type="InterPro" id="IPR008271">
    <property type="entry name" value="Ser/Thr_kinase_AS"/>
</dbReference>
<keyword evidence="5" id="KW-0418">Kinase</keyword>
<keyword evidence="6" id="KW-0067">ATP-binding</keyword>
<dbReference type="PANTHER" id="PTHR24346">
    <property type="entry name" value="MAP/MICROTUBULE AFFINITY-REGULATING KINASE"/>
    <property type="match status" value="1"/>
</dbReference>
<feature type="region of interest" description="Disordered" evidence="7">
    <location>
        <begin position="1"/>
        <end position="76"/>
    </location>
</feature>
<accession>A0ABR4AR41</accession>
<feature type="compositionally biased region" description="Polar residues" evidence="7">
    <location>
        <begin position="1"/>
        <end position="35"/>
    </location>
</feature>
<evidence type="ECO:0000313" key="9">
    <source>
        <dbReference type="EMBL" id="KAL2047266.1"/>
    </source>
</evidence>
<evidence type="ECO:0000259" key="8">
    <source>
        <dbReference type="PROSITE" id="PS50011"/>
    </source>
</evidence>
<keyword evidence="4" id="KW-0547">Nucleotide-binding</keyword>
<evidence type="ECO:0000256" key="1">
    <source>
        <dbReference type="ARBA" id="ARBA00010791"/>
    </source>
</evidence>
<feature type="region of interest" description="Disordered" evidence="7">
    <location>
        <begin position="285"/>
        <end position="312"/>
    </location>
</feature>
<sequence>MSSTSSNQSPATGKSRQPSNCQHAQNEQNSATSEPFPNLEVPPPFQYHASLHPVDAAPLQGRSMTVSQRSPSPLSAGLRLQTEHLNEQKREEMVTAANNIPSEYSQQTNFNAGLPVRTSSIRSALTRAHRSDSLSPASARSSPGVGPLVDMTPLPSPISGWGTPGYGRRSIDGEIDNIVPDAAIVGAIEESMAANPMNYSRSTPKKLGTPTSLDQARIYDTSAVAFSKNRSISDYVPEGIQVPQARNIVVSTSGTLSTPQQSISPPNDHMHREQHLAVQRGLAITIPRPPTPPDSNRGKGSDEMETTPASGSALKGPIPWIYEAHTVRGGKLKKWRALRQLGKGTFSTVMLATSEGAENPNKSLLELSDEEQVNRKTLVAVKICEHGPAGGADEKSIGTSIKREVEIMKSIHHPSLVQLKAVEICEQQTFLVLNYCPGGDLFELANLNLDVLSPSLIRRIFTELVAAVRYLHLQYIVHRDIKLENILVNLPTAAFHTIGDWQKYPHPVVTLTDLGLGRYIPRPPESPLLERRCGSEDYAAPEVLMGQEYDGRNTDAWALGVVLYALMEGRLPFDPVPRARRNSPTSHRIARCEWQWVRFADKDGEWDPNKGQKLEGAREIVEGLLARTRSRWSLEKVQKTEWVVRGIMIDGDLQREDDDEGQE</sequence>
<keyword evidence="3" id="KW-0808">Transferase</keyword>
<dbReference type="InterPro" id="IPR011009">
    <property type="entry name" value="Kinase-like_dom_sf"/>
</dbReference>
<feature type="compositionally biased region" description="Low complexity" evidence="7">
    <location>
        <begin position="133"/>
        <end position="143"/>
    </location>
</feature>
<organism evidence="9 10">
    <name type="scientific">Stereocaulon virgatum</name>
    <dbReference type="NCBI Taxonomy" id="373712"/>
    <lineage>
        <taxon>Eukaryota</taxon>
        <taxon>Fungi</taxon>
        <taxon>Dikarya</taxon>
        <taxon>Ascomycota</taxon>
        <taxon>Pezizomycotina</taxon>
        <taxon>Lecanoromycetes</taxon>
        <taxon>OSLEUM clade</taxon>
        <taxon>Lecanoromycetidae</taxon>
        <taxon>Lecanorales</taxon>
        <taxon>Lecanorineae</taxon>
        <taxon>Stereocaulaceae</taxon>
        <taxon>Stereocaulon</taxon>
    </lineage>
</organism>
<comment type="caution">
    <text evidence="9">The sequence shown here is derived from an EMBL/GenBank/DDBJ whole genome shotgun (WGS) entry which is preliminary data.</text>
</comment>
<dbReference type="PANTHER" id="PTHR24346:SF82">
    <property type="entry name" value="KP78A-RELATED"/>
    <property type="match status" value="1"/>
</dbReference>
<evidence type="ECO:0000256" key="3">
    <source>
        <dbReference type="ARBA" id="ARBA00022679"/>
    </source>
</evidence>
<protein>
    <recommendedName>
        <fullName evidence="8">Protein kinase domain-containing protein</fullName>
    </recommendedName>
</protein>
<evidence type="ECO:0000256" key="4">
    <source>
        <dbReference type="ARBA" id="ARBA00022741"/>
    </source>
</evidence>
<name>A0ABR4AR41_9LECA</name>
<feature type="compositionally biased region" description="Polar residues" evidence="7">
    <location>
        <begin position="62"/>
        <end position="73"/>
    </location>
</feature>
<comment type="similarity">
    <text evidence="1">Belongs to the protein kinase superfamily. CAMK Ser/Thr protein kinase family. NIM1 subfamily.</text>
</comment>
<evidence type="ECO:0000256" key="7">
    <source>
        <dbReference type="SAM" id="MobiDB-lite"/>
    </source>
</evidence>
<feature type="domain" description="Protein kinase" evidence="8">
    <location>
        <begin position="335"/>
        <end position="643"/>
    </location>
</feature>
<keyword evidence="2" id="KW-0723">Serine/threonine-protein kinase</keyword>
<dbReference type="Pfam" id="PF00069">
    <property type="entry name" value="Pkinase"/>
    <property type="match status" value="1"/>
</dbReference>
<dbReference type="SMART" id="SM00220">
    <property type="entry name" value="S_TKc"/>
    <property type="match status" value="1"/>
</dbReference>
<evidence type="ECO:0000313" key="10">
    <source>
        <dbReference type="Proteomes" id="UP001590950"/>
    </source>
</evidence>
<dbReference type="InterPro" id="IPR000719">
    <property type="entry name" value="Prot_kinase_dom"/>
</dbReference>
<evidence type="ECO:0000256" key="6">
    <source>
        <dbReference type="ARBA" id="ARBA00022840"/>
    </source>
</evidence>
<dbReference type="SUPFAM" id="SSF56112">
    <property type="entry name" value="Protein kinase-like (PK-like)"/>
    <property type="match status" value="1"/>
</dbReference>
<evidence type="ECO:0000256" key="5">
    <source>
        <dbReference type="ARBA" id="ARBA00022777"/>
    </source>
</evidence>
<dbReference type="Gene3D" id="1.10.510.10">
    <property type="entry name" value="Transferase(Phosphotransferase) domain 1"/>
    <property type="match status" value="1"/>
</dbReference>
<reference evidence="9 10" key="1">
    <citation type="submission" date="2024-09" db="EMBL/GenBank/DDBJ databases">
        <title>Rethinking Asexuality: The Enigmatic Case of Functional Sexual Genes in Lepraria (Stereocaulaceae).</title>
        <authorList>
            <person name="Doellman M."/>
            <person name="Sun Y."/>
            <person name="Barcenas-Pena A."/>
            <person name="Lumbsch H.T."/>
            <person name="Grewe F."/>
        </authorList>
    </citation>
    <scope>NUCLEOTIDE SEQUENCE [LARGE SCALE GENOMIC DNA]</scope>
    <source>
        <strain evidence="9 10">Mercado 3170</strain>
    </source>
</reference>
<evidence type="ECO:0000256" key="2">
    <source>
        <dbReference type="ARBA" id="ARBA00022527"/>
    </source>
</evidence>
<dbReference type="Proteomes" id="UP001590950">
    <property type="component" value="Unassembled WGS sequence"/>
</dbReference>
<dbReference type="PROSITE" id="PS50011">
    <property type="entry name" value="PROTEIN_KINASE_DOM"/>
    <property type="match status" value="1"/>
</dbReference>
<proteinExistence type="inferred from homology"/>